<feature type="region of interest" description="Disordered" evidence="1">
    <location>
        <begin position="1"/>
        <end position="25"/>
    </location>
</feature>
<dbReference type="Gramene" id="PNT76264">
    <property type="protein sequence ID" value="PNT76264"/>
    <property type="gene ID" value="BRADI_1g46527v3"/>
</dbReference>
<keyword evidence="4" id="KW-1185">Reference proteome</keyword>
<feature type="compositionally biased region" description="Acidic residues" evidence="1">
    <location>
        <begin position="1"/>
        <end position="13"/>
    </location>
</feature>
<accession>A0A2K2DPR7</accession>
<reference evidence="3" key="3">
    <citation type="submission" date="2018-08" db="UniProtKB">
        <authorList>
            <consortium name="EnsemblPlants"/>
        </authorList>
    </citation>
    <scope>IDENTIFICATION</scope>
    <source>
        <strain evidence="3">cv. Bd21</strain>
    </source>
</reference>
<reference evidence="2 3" key="1">
    <citation type="journal article" date="2010" name="Nature">
        <title>Genome sequencing and analysis of the model grass Brachypodium distachyon.</title>
        <authorList>
            <consortium name="International Brachypodium Initiative"/>
        </authorList>
    </citation>
    <scope>NUCLEOTIDE SEQUENCE [LARGE SCALE GENOMIC DNA]</scope>
    <source>
        <strain evidence="2 3">Bd21</strain>
    </source>
</reference>
<dbReference type="InParanoid" id="A0A2K2DPR7"/>
<sequence>MVDSDGCSDEDDFILQPDSKDPDFDYGNRHATVNAGGRPPCDCAGYSSDDYSQTDLIIDNF</sequence>
<gene>
    <name evidence="2" type="ORF">BRADI_1g46527v3</name>
</gene>
<evidence type="ECO:0000313" key="2">
    <source>
        <dbReference type="EMBL" id="PNT76264.1"/>
    </source>
</evidence>
<dbReference type="EnsemblPlants" id="PNT76264">
    <property type="protein sequence ID" value="PNT76264"/>
    <property type="gene ID" value="BRADI_1g46527v3"/>
</dbReference>
<dbReference type="Proteomes" id="UP000008810">
    <property type="component" value="Chromosome 1"/>
</dbReference>
<evidence type="ECO:0000313" key="4">
    <source>
        <dbReference type="Proteomes" id="UP000008810"/>
    </source>
</evidence>
<dbReference type="EMBL" id="CM000880">
    <property type="protein sequence ID" value="PNT76264.1"/>
    <property type="molecule type" value="Genomic_DNA"/>
</dbReference>
<reference evidence="2" key="2">
    <citation type="submission" date="2017-06" db="EMBL/GenBank/DDBJ databases">
        <title>WGS assembly of Brachypodium distachyon.</title>
        <authorList>
            <consortium name="The International Brachypodium Initiative"/>
            <person name="Lucas S."/>
            <person name="Harmon-Smith M."/>
            <person name="Lail K."/>
            <person name="Tice H."/>
            <person name="Grimwood J."/>
            <person name="Bruce D."/>
            <person name="Barry K."/>
            <person name="Shu S."/>
            <person name="Lindquist E."/>
            <person name="Wang M."/>
            <person name="Pitluck S."/>
            <person name="Vogel J.P."/>
            <person name="Garvin D.F."/>
            <person name="Mockler T.C."/>
            <person name="Schmutz J."/>
            <person name="Rokhsar D."/>
            <person name="Bevan M.W."/>
        </authorList>
    </citation>
    <scope>NUCLEOTIDE SEQUENCE</scope>
    <source>
        <strain evidence="2">Bd21</strain>
    </source>
</reference>
<proteinExistence type="predicted"/>
<evidence type="ECO:0000313" key="3">
    <source>
        <dbReference type="EnsemblPlants" id="PNT76264"/>
    </source>
</evidence>
<evidence type="ECO:0000256" key="1">
    <source>
        <dbReference type="SAM" id="MobiDB-lite"/>
    </source>
</evidence>
<protein>
    <submittedName>
        <fullName evidence="2 3">Uncharacterized protein</fullName>
    </submittedName>
</protein>
<organism evidence="2">
    <name type="scientific">Brachypodium distachyon</name>
    <name type="common">Purple false brome</name>
    <name type="synonym">Trachynia distachya</name>
    <dbReference type="NCBI Taxonomy" id="15368"/>
    <lineage>
        <taxon>Eukaryota</taxon>
        <taxon>Viridiplantae</taxon>
        <taxon>Streptophyta</taxon>
        <taxon>Embryophyta</taxon>
        <taxon>Tracheophyta</taxon>
        <taxon>Spermatophyta</taxon>
        <taxon>Magnoliopsida</taxon>
        <taxon>Liliopsida</taxon>
        <taxon>Poales</taxon>
        <taxon>Poaceae</taxon>
        <taxon>BOP clade</taxon>
        <taxon>Pooideae</taxon>
        <taxon>Stipodae</taxon>
        <taxon>Brachypodieae</taxon>
        <taxon>Brachypodium</taxon>
    </lineage>
</organism>
<name>A0A2K2DPR7_BRADI</name>
<dbReference type="AlphaFoldDB" id="A0A2K2DPR7"/>